<proteinExistence type="predicted"/>
<name>A0A2P2QIE5_RHIMU</name>
<accession>A0A2P2QIE5</accession>
<evidence type="ECO:0000313" key="1">
    <source>
        <dbReference type="EMBL" id="MBX66782.1"/>
    </source>
</evidence>
<dbReference type="AlphaFoldDB" id="A0A2P2QIE5"/>
<protein>
    <submittedName>
        <fullName evidence="1">Uncharacterized protein</fullName>
    </submittedName>
</protein>
<reference evidence="1" key="1">
    <citation type="submission" date="2018-02" db="EMBL/GenBank/DDBJ databases">
        <title>Rhizophora mucronata_Transcriptome.</title>
        <authorList>
            <person name="Meera S.P."/>
            <person name="Sreeshan A."/>
            <person name="Augustine A."/>
        </authorList>
    </citation>
    <scope>NUCLEOTIDE SEQUENCE</scope>
    <source>
        <tissue evidence="1">Leaf</tissue>
    </source>
</reference>
<sequence length="22" mass="2539">MNLKPKCICFSSEETIEKHLST</sequence>
<dbReference type="EMBL" id="GGEC01086298">
    <property type="protein sequence ID" value="MBX66782.1"/>
    <property type="molecule type" value="Transcribed_RNA"/>
</dbReference>
<organism evidence="1">
    <name type="scientific">Rhizophora mucronata</name>
    <name type="common">Asiatic mangrove</name>
    <dbReference type="NCBI Taxonomy" id="61149"/>
    <lineage>
        <taxon>Eukaryota</taxon>
        <taxon>Viridiplantae</taxon>
        <taxon>Streptophyta</taxon>
        <taxon>Embryophyta</taxon>
        <taxon>Tracheophyta</taxon>
        <taxon>Spermatophyta</taxon>
        <taxon>Magnoliopsida</taxon>
        <taxon>eudicotyledons</taxon>
        <taxon>Gunneridae</taxon>
        <taxon>Pentapetalae</taxon>
        <taxon>rosids</taxon>
        <taxon>fabids</taxon>
        <taxon>Malpighiales</taxon>
        <taxon>Rhizophoraceae</taxon>
        <taxon>Rhizophora</taxon>
    </lineage>
</organism>